<evidence type="ECO:0008006" key="4">
    <source>
        <dbReference type="Google" id="ProtNLM"/>
    </source>
</evidence>
<organism evidence="2 3">
    <name type="scientific">Variovorax paradoxus</name>
    <dbReference type="NCBI Taxonomy" id="34073"/>
    <lineage>
        <taxon>Bacteria</taxon>
        <taxon>Pseudomonadati</taxon>
        <taxon>Pseudomonadota</taxon>
        <taxon>Betaproteobacteria</taxon>
        <taxon>Burkholderiales</taxon>
        <taxon>Comamonadaceae</taxon>
        <taxon>Variovorax</taxon>
    </lineage>
</organism>
<evidence type="ECO:0000313" key="2">
    <source>
        <dbReference type="EMBL" id="MDP9972288.1"/>
    </source>
</evidence>
<dbReference type="Proteomes" id="UP001224845">
    <property type="component" value="Unassembled WGS sequence"/>
</dbReference>
<dbReference type="Gene3D" id="2.50.20.10">
    <property type="entry name" value="Lipoprotein localisation LolA/LolB/LppX"/>
    <property type="match status" value="1"/>
</dbReference>
<proteinExistence type="predicted"/>
<dbReference type="InterPro" id="IPR010752">
    <property type="entry name" value="DUF1329"/>
</dbReference>
<comment type="caution">
    <text evidence="2">The sequence shown here is derived from an EMBL/GenBank/DDBJ whole genome shotgun (WGS) entry which is preliminary data.</text>
</comment>
<reference evidence="2" key="1">
    <citation type="submission" date="2023-07" db="EMBL/GenBank/DDBJ databases">
        <title>Sorghum-associated microbial communities from plants grown in Nebraska, USA.</title>
        <authorList>
            <person name="Schachtman D."/>
        </authorList>
    </citation>
    <scope>NUCLEOTIDE SEQUENCE</scope>
    <source>
        <strain evidence="2">DS3315</strain>
    </source>
</reference>
<sequence length="472" mass="52522">MPSSSLSKRRYEALPRRQQAVNSPLKSLITAGALCLCFASAHAAVSPEEAKRLGNELTGTGAQKAGNKEGTIPTYTGGLTAVPASFDKSSNLRPDPFAEEKPLFSIDAGNMDRHAERLSEGAKALLKAHPDFRLEVYPTHRTVAFPKAMLDNTLANATRAKLTDDGLGATGARGGVPFPIPANGNEVMLNHLLRYLGASLAMPEFSSYFANRGGTVQPLVKASWLMDFPYHDDTRVPASPLYYRSRLAFTFPPNQVGNAIVHHEPADYSFDERRYWLYLPGQRRVRQAPEMAYDTPNGGTGGISTQDDVYLFNGKMDRFDWKLVGKKELYVPYNAYRFIYNTKPDEVFLPKFINPQVVRWELHRVWLVEATRKPGARHVYSRRTFYVDEDSWHVLASDQYDGKGQLWRAGFAYLTQAYDAAAPVSITAGHYDLAEGAYYVNLWPGASGIRFPTTLEPDGNWTPESLAGQGIR</sequence>
<dbReference type="Pfam" id="PF07044">
    <property type="entry name" value="DUF1329"/>
    <property type="match status" value="1"/>
</dbReference>
<feature type="chain" id="PRO_5043611481" description="DUF1329 domain-containing protein" evidence="1">
    <location>
        <begin position="44"/>
        <end position="472"/>
    </location>
</feature>
<feature type="signal peptide" evidence="1">
    <location>
        <begin position="1"/>
        <end position="43"/>
    </location>
</feature>
<dbReference type="CDD" id="cd16329">
    <property type="entry name" value="LolA_like"/>
    <property type="match status" value="1"/>
</dbReference>
<gene>
    <name evidence="2" type="ORF">J2W39_003530</name>
</gene>
<accession>A0AAW8EH03</accession>
<protein>
    <recommendedName>
        <fullName evidence="4">DUF1329 domain-containing protein</fullName>
    </recommendedName>
</protein>
<name>A0AAW8EH03_VARPD</name>
<evidence type="ECO:0000256" key="1">
    <source>
        <dbReference type="SAM" id="SignalP"/>
    </source>
</evidence>
<dbReference type="RefSeq" id="WP_307594905.1">
    <property type="nucleotide sequence ID" value="NZ_JAUSRV010000008.1"/>
</dbReference>
<dbReference type="EMBL" id="JAUSRV010000008">
    <property type="protein sequence ID" value="MDP9972288.1"/>
    <property type="molecule type" value="Genomic_DNA"/>
</dbReference>
<keyword evidence="1" id="KW-0732">Signal</keyword>
<evidence type="ECO:0000313" key="3">
    <source>
        <dbReference type="Proteomes" id="UP001224845"/>
    </source>
</evidence>
<dbReference type="AlphaFoldDB" id="A0AAW8EH03"/>